<protein>
    <recommendedName>
        <fullName evidence="4">DUF2568 domain-containing protein</fullName>
    </recommendedName>
</protein>
<sequence length="141" mass="15203">MSATEQPRESVHGADPDLGCALDVEHQVVRGVAMVLRFLLEIAMLVAVGWCAWATVVPHGWRWAAASLAPVVVAALWATYLSPRAPRRPSETVRVLVELVLFFGAGAWLWTLGQPVLGAALALAWLVDRAVIATSSRPREG</sequence>
<keyword evidence="3" id="KW-1185">Reference proteome</keyword>
<dbReference type="RefSeq" id="WP_111251400.1">
    <property type="nucleotide sequence ID" value="NZ_QKWH01000009.1"/>
</dbReference>
<dbReference type="AlphaFoldDB" id="A0A2W5WP11"/>
<organism evidence="2 3">
    <name type="scientific">Xylanimonas oleitrophica</name>
    <dbReference type="NCBI Taxonomy" id="2607479"/>
    <lineage>
        <taxon>Bacteria</taxon>
        <taxon>Bacillati</taxon>
        <taxon>Actinomycetota</taxon>
        <taxon>Actinomycetes</taxon>
        <taxon>Micrococcales</taxon>
        <taxon>Promicromonosporaceae</taxon>
        <taxon>Xylanimonas</taxon>
    </lineage>
</organism>
<gene>
    <name evidence="2" type="ORF">DNL40_11490</name>
</gene>
<keyword evidence="1" id="KW-0812">Transmembrane</keyword>
<evidence type="ECO:0000313" key="2">
    <source>
        <dbReference type="EMBL" id="PZR52503.1"/>
    </source>
</evidence>
<dbReference type="EMBL" id="QKWH01000009">
    <property type="protein sequence ID" value="PZR52503.1"/>
    <property type="molecule type" value="Genomic_DNA"/>
</dbReference>
<dbReference type="InterPro" id="IPR021214">
    <property type="entry name" value="DUF2568"/>
</dbReference>
<comment type="caution">
    <text evidence="2">The sequence shown here is derived from an EMBL/GenBank/DDBJ whole genome shotgun (WGS) entry which is preliminary data.</text>
</comment>
<feature type="transmembrane region" description="Helical" evidence="1">
    <location>
        <begin position="63"/>
        <end position="81"/>
    </location>
</feature>
<evidence type="ECO:0000313" key="3">
    <source>
        <dbReference type="Proteomes" id="UP000248783"/>
    </source>
</evidence>
<keyword evidence="1" id="KW-1133">Transmembrane helix</keyword>
<evidence type="ECO:0008006" key="4">
    <source>
        <dbReference type="Google" id="ProtNLM"/>
    </source>
</evidence>
<proteinExistence type="predicted"/>
<evidence type="ECO:0000256" key="1">
    <source>
        <dbReference type="SAM" id="Phobius"/>
    </source>
</evidence>
<reference evidence="2 3" key="1">
    <citation type="submission" date="2018-06" db="EMBL/GenBank/DDBJ databases">
        <title>Whole genome sequencing of a novel hydrocarbon degrading bacterial strain, PW21 isolated from oil contaminated produced water sample.</title>
        <authorList>
            <person name="Nagkirti P."/>
            <person name="Shaikh A."/>
            <person name="Gowdaman V."/>
            <person name="Engineer A.E."/>
            <person name="Dagar S."/>
            <person name="Dhakephalkar P.K."/>
        </authorList>
    </citation>
    <scope>NUCLEOTIDE SEQUENCE [LARGE SCALE GENOMIC DNA]</scope>
    <source>
        <strain evidence="2 3">PW21</strain>
    </source>
</reference>
<accession>A0A2W5WP11</accession>
<name>A0A2W5WP11_9MICO</name>
<dbReference type="Proteomes" id="UP000248783">
    <property type="component" value="Unassembled WGS sequence"/>
</dbReference>
<keyword evidence="1" id="KW-0472">Membrane</keyword>
<feature type="transmembrane region" description="Helical" evidence="1">
    <location>
        <begin position="93"/>
        <end position="110"/>
    </location>
</feature>
<feature type="transmembrane region" description="Helical" evidence="1">
    <location>
        <begin position="38"/>
        <end position="57"/>
    </location>
</feature>
<dbReference type="Pfam" id="PF10823">
    <property type="entry name" value="DUF2568"/>
    <property type="match status" value="1"/>
</dbReference>